<organism evidence="5 6">
    <name type="scientific">Reinekea thalattae</name>
    <dbReference type="NCBI Taxonomy" id="2593301"/>
    <lineage>
        <taxon>Bacteria</taxon>
        <taxon>Pseudomonadati</taxon>
        <taxon>Pseudomonadota</taxon>
        <taxon>Gammaproteobacteria</taxon>
        <taxon>Oceanospirillales</taxon>
        <taxon>Saccharospirillaceae</taxon>
        <taxon>Reinekea</taxon>
    </lineage>
</organism>
<dbReference type="InterPro" id="IPR033116">
    <property type="entry name" value="TRYPSIN_SER"/>
</dbReference>
<dbReference type="InterPro" id="IPR043504">
    <property type="entry name" value="Peptidase_S1_PA_chymotrypsin"/>
</dbReference>
<gene>
    <name evidence="5" type="ORF">FME95_06795</name>
</gene>
<comment type="caution">
    <text evidence="5">The sequence shown here is derived from an EMBL/GenBank/DDBJ whole genome shotgun (WGS) entry which is preliminary data.</text>
</comment>
<dbReference type="InterPro" id="IPR001254">
    <property type="entry name" value="Trypsin_dom"/>
</dbReference>
<reference evidence="5 6" key="1">
    <citation type="submission" date="2019-07" db="EMBL/GenBank/DDBJ databases">
        <title>Reinekea sp. strain SSH23 genome sequencing and assembly.</title>
        <authorList>
            <person name="Kim I."/>
        </authorList>
    </citation>
    <scope>NUCLEOTIDE SEQUENCE [LARGE SCALE GENOMIC DNA]</scope>
    <source>
        <strain evidence="5 6">SSH23</strain>
    </source>
</reference>
<dbReference type="AlphaFoldDB" id="A0A5C8Z958"/>
<dbReference type="Proteomes" id="UP000321764">
    <property type="component" value="Unassembled WGS sequence"/>
</dbReference>
<dbReference type="EMBL" id="VKAD01000001">
    <property type="protein sequence ID" value="TXR54237.1"/>
    <property type="molecule type" value="Genomic_DNA"/>
</dbReference>
<feature type="signal peptide" evidence="3">
    <location>
        <begin position="1"/>
        <end position="24"/>
    </location>
</feature>
<sequence>MVYFRIGLQLLVLLCVSCTSSSNGGDGSDEYTQNAILQELYITPQTDTQCESVYSDSFDSGSMVCAGDSEVGVCSGDSGGPLFYDDGTDNILLGVTSWTINNCEYTYYKYGGFADVYEFVGWIEATTNYDITATSMEHSDSIVQPTIIGGIDAETDNHEYFVTLMTKYPDYTGYYYPFCGGSYLGDGWVLTAAHCVDDLSSEEQIYLLVGNYSDEMAYEVCTYDEFGVDCTWSADSESEDATGFVLYIGSYLEIHTVTGSDITVHDDWRGDVDDLENDIALIQLGPSPWPSNESLSLPSTDLFAELAEDAEQNPGSDISVMVIGHGLSD</sequence>
<keyword evidence="2" id="KW-0720">Serine protease</keyword>
<evidence type="ECO:0000313" key="5">
    <source>
        <dbReference type="EMBL" id="TXR54237.1"/>
    </source>
</evidence>
<keyword evidence="3" id="KW-0732">Signal</keyword>
<keyword evidence="1" id="KW-1015">Disulfide bond</keyword>
<dbReference type="GO" id="GO:0006508">
    <property type="term" value="P:proteolysis"/>
    <property type="evidence" value="ECO:0007669"/>
    <property type="project" value="UniProtKB-KW"/>
</dbReference>
<feature type="chain" id="PRO_5022886906" evidence="3">
    <location>
        <begin position="25"/>
        <end position="329"/>
    </location>
</feature>
<dbReference type="GO" id="GO:0004252">
    <property type="term" value="F:serine-type endopeptidase activity"/>
    <property type="evidence" value="ECO:0007669"/>
    <property type="project" value="InterPro"/>
</dbReference>
<feature type="domain" description="Peptidase S1" evidence="4">
    <location>
        <begin position="147"/>
        <end position="329"/>
    </location>
</feature>
<keyword evidence="2" id="KW-0378">Hydrolase</keyword>
<dbReference type="Gene3D" id="2.40.10.10">
    <property type="entry name" value="Trypsin-like serine proteases"/>
    <property type="match status" value="2"/>
</dbReference>
<evidence type="ECO:0000313" key="6">
    <source>
        <dbReference type="Proteomes" id="UP000321764"/>
    </source>
</evidence>
<dbReference type="PROSITE" id="PS00135">
    <property type="entry name" value="TRYPSIN_SER"/>
    <property type="match status" value="1"/>
</dbReference>
<evidence type="ECO:0000256" key="2">
    <source>
        <dbReference type="RuleBase" id="RU363034"/>
    </source>
</evidence>
<dbReference type="PROSITE" id="PS50240">
    <property type="entry name" value="TRYPSIN_DOM"/>
    <property type="match status" value="2"/>
</dbReference>
<evidence type="ECO:0000256" key="3">
    <source>
        <dbReference type="SAM" id="SignalP"/>
    </source>
</evidence>
<dbReference type="SUPFAM" id="SSF50494">
    <property type="entry name" value="Trypsin-like serine proteases"/>
    <property type="match status" value="2"/>
</dbReference>
<accession>A0A5C8Z958</accession>
<dbReference type="InterPro" id="IPR018114">
    <property type="entry name" value="TRYPSIN_HIS"/>
</dbReference>
<feature type="domain" description="Peptidase S1" evidence="4">
    <location>
        <begin position="1"/>
        <end position="128"/>
    </location>
</feature>
<dbReference type="InterPro" id="IPR009003">
    <property type="entry name" value="Peptidase_S1_PA"/>
</dbReference>
<keyword evidence="6" id="KW-1185">Reference proteome</keyword>
<dbReference type="RefSeq" id="WP_147713635.1">
    <property type="nucleotide sequence ID" value="NZ_VKAD01000001.1"/>
</dbReference>
<proteinExistence type="predicted"/>
<dbReference type="PANTHER" id="PTHR24250">
    <property type="entry name" value="CHYMOTRYPSIN-RELATED"/>
    <property type="match status" value="1"/>
</dbReference>
<dbReference type="PANTHER" id="PTHR24250:SF50">
    <property type="entry name" value="PEPTIDASE S1 DOMAIN-CONTAINING PROTEIN"/>
    <property type="match status" value="1"/>
</dbReference>
<dbReference type="PROSITE" id="PS00134">
    <property type="entry name" value="TRYPSIN_HIS"/>
    <property type="match status" value="1"/>
</dbReference>
<protein>
    <submittedName>
        <fullName evidence="5">Trypsin-like serine protease</fullName>
    </submittedName>
</protein>
<name>A0A5C8Z958_9GAMM</name>
<evidence type="ECO:0000259" key="4">
    <source>
        <dbReference type="PROSITE" id="PS50240"/>
    </source>
</evidence>
<evidence type="ECO:0000256" key="1">
    <source>
        <dbReference type="ARBA" id="ARBA00023157"/>
    </source>
</evidence>
<dbReference type="Pfam" id="PF00089">
    <property type="entry name" value="Trypsin"/>
    <property type="match status" value="2"/>
</dbReference>
<keyword evidence="2 5" id="KW-0645">Protease</keyword>
<dbReference type="InterPro" id="IPR001314">
    <property type="entry name" value="Peptidase_S1A"/>
</dbReference>
<dbReference type="OrthoDB" id="9813836at2"/>
<dbReference type="PRINTS" id="PR00722">
    <property type="entry name" value="CHYMOTRYPSIN"/>
</dbReference>